<keyword evidence="6" id="KW-0406">Ion transport</keyword>
<evidence type="ECO:0000256" key="7">
    <source>
        <dbReference type="ARBA" id="ARBA00023136"/>
    </source>
</evidence>
<evidence type="ECO:0000256" key="2">
    <source>
        <dbReference type="ARBA" id="ARBA00022448"/>
    </source>
</evidence>
<reference evidence="12 13" key="1">
    <citation type="journal article" date="2013" name="Genome Biol.">
        <title>Genome of Acanthamoeba castellanii highlights extensive lateral gene transfer and early evolution of tyrosine kinase signaling.</title>
        <authorList>
            <person name="Clarke M."/>
            <person name="Lohan A.J."/>
            <person name="Liu B."/>
            <person name="Lagkouvardos I."/>
            <person name="Roy S."/>
            <person name="Zafar N."/>
            <person name="Bertelli C."/>
            <person name="Schilde C."/>
            <person name="Kianianmomeni A."/>
            <person name="Burglin T.R."/>
            <person name="Frech C."/>
            <person name="Turcotte B."/>
            <person name="Kopec K.O."/>
            <person name="Synnott J.M."/>
            <person name="Choo C."/>
            <person name="Paponov I."/>
            <person name="Finkler A."/>
            <person name="Soon Heng Tan C."/>
            <person name="Hutchins A.P."/>
            <person name="Weinmeier T."/>
            <person name="Rattei T."/>
            <person name="Chu J.S."/>
            <person name="Gimenez G."/>
            <person name="Irimia M."/>
            <person name="Rigden D.J."/>
            <person name="Fitzpatrick D.A."/>
            <person name="Lorenzo-Morales J."/>
            <person name="Bateman A."/>
            <person name="Chiu C.H."/>
            <person name="Tang P."/>
            <person name="Hegemann P."/>
            <person name="Fromm H."/>
            <person name="Raoult D."/>
            <person name="Greub G."/>
            <person name="Miranda-Saavedra D."/>
            <person name="Chen N."/>
            <person name="Nash P."/>
            <person name="Ginger M.L."/>
            <person name="Horn M."/>
            <person name="Schaap P."/>
            <person name="Caler L."/>
            <person name="Loftus B."/>
        </authorList>
    </citation>
    <scope>NUCLEOTIDE SEQUENCE [LARGE SCALE GENOMIC DNA]</scope>
    <source>
        <strain evidence="12 13">Neff</strain>
    </source>
</reference>
<proteinExistence type="inferred from homology"/>
<dbReference type="RefSeq" id="XP_004337145.1">
    <property type="nucleotide sequence ID" value="XM_004337097.1"/>
</dbReference>
<dbReference type="EMBL" id="KB008036">
    <property type="protein sequence ID" value="ELR15132.1"/>
    <property type="molecule type" value="Genomic_DNA"/>
</dbReference>
<organism evidence="12 13">
    <name type="scientific">Acanthamoeba castellanii (strain ATCC 30010 / Neff)</name>
    <dbReference type="NCBI Taxonomy" id="1257118"/>
    <lineage>
        <taxon>Eukaryota</taxon>
        <taxon>Amoebozoa</taxon>
        <taxon>Discosea</taxon>
        <taxon>Longamoebia</taxon>
        <taxon>Centramoebida</taxon>
        <taxon>Acanthamoebidae</taxon>
        <taxon>Acanthamoeba</taxon>
    </lineage>
</organism>
<dbReference type="PANTHER" id="PTHR10125:SF31">
    <property type="entry name" value="P2X RECEPTOR E"/>
    <property type="match status" value="1"/>
</dbReference>
<keyword evidence="12" id="KW-0675">Receptor</keyword>
<dbReference type="VEuPathDB" id="AmoebaDB:ACA1_216340"/>
<evidence type="ECO:0000256" key="10">
    <source>
        <dbReference type="ARBA" id="ARBA00037850"/>
    </source>
</evidence>
<dbReference type="GO" id="GO:0035381">
    <property type="term" value="F:ATP-gated ion channel activity"/>
    <property type="evidence" value="ECO:0007669"/>
    <property type="project" value="TreeGrafter"/>
</dbReference>
<feature type="transmembrane region" description="Helical" evidence="11">
    <location>
        <begin position="298"/>
        <end position="319"/>
    </location>
</feature>
<dbReference type="Gene3D" id="1.10.287.940">
    <property type="entry name" value="atp-gated p2x4 ion channel"/>
    <property type="match status" value="1"/>
</dbReference>
<evidence type="ECO:0000256" key="6">
    <source>
        <dbReference type="ARBA" id="ARBA00023065"/>
    </source>
</evidence>
<dbReference type="PANTHER" id="PTHR10125">
    <property type="entry name" value="P2X PURINOCEPTOR"/>
    <property type="match status" value="1"/>
</dbReference>
<evidence type="ECO:0000256" key="9">
    <source>
        <dbReference type="ARBA" id="ARBA00023303"/>
    </source>
</evidence>
<keyword evidence="8" id="KW-1071">Ligand-gated ion channel</keyword>
<dbReference type="Proteomes" id="UP000011083">
    <property type="component" value="Unassembled WGS sequence"/>
</dbReference>
<evidence type="ECO:0000313" key="12">
    <source>
        <dbReference type="EMBL" id="ELR15132.1"/>
    </source>
</evidence>
<dbReference type="GO" id="GO:0140417">
    <property type="term" value="F:intracellularly ATP-gated calcium channel activity"/>
    <property type="evidence" value="ECO:0007669"/>
    <property type="project" value="UniProtKB-ARBA"/>
</dbReference>
<dbReference type="KEGG" id="acan:ACA1_216340"/>
<dbReference type="GeneID" id="14915647"/>
<dbReference type="GO" id="GO:0050848">
    <property type="term" value="P:regulation of calcium-mediated signaling"/>
    <property type="evidence" value="ECO:0007669"/>
    <property type="project" value="UniProtKB-ARBA"/>
</dbReference>
<evidence type="ECO:0000256" key="5">
    <source>
        <dbReference type="ARBA" id="ARBA00022989"/>
    </source>
</evidence>
<dbReference type="GO" id="GO:0031164">
    <property type="term" value="C:contractile vacuolar membrane"/>
    <property type="evidence" value="ECO:0007669"/>
    <property type="project" value="UniProtKB-SubCell"/>
</dbReference>
<gene>
    <name evidence="12" type="ORF">ACA1_216340</name>
</gene>
<dbReference type="GO" id="GO:0071476">
    <property type="term" value="P:cellular hypotonic response"/>
    <property type="evidence" value="ECO:0007669"/>
    <property type="project" value="UniProtKB-ARBA"/>
</dbReference>
<protein>
    <submittedName>
        <fullName evidence="12">Purinergic receptor, putative</fullName>
    </submittedName>
</protein>
<evidence type="ECO:0000256" key="11">
    <source>
        <dbReference type="SAM" id="Phobius"/>
    </source>
</evidence>
<keyword evidence="9" id="KW-0407">Ion channel</keyword>
<name>L8GQH9_ACACF</name>
<comment type="subcellular location">
    <subcellularLocation>
        <location evidence="10">Contractile vacuole membrane</location>
    </subcellularLocation>
</comment>
<evidence type="ECO:0000256" key="8">
    <source>
        <dbReference type="ARBA" id="ARBA00023286"/>
    </source>
</evidence>
<feature type="transmembrane region" description="Helical" evidence="11">
    <location>
        <begin position="27"/>
        <end position="47"/>
    </location>
</feature>
<keyword evidence="13" id="KW-1185">Reference proteome</keyword>
<dbReference type="OrthoDB" id="494673at2759"/>
<dbReference type="AlphaFoldDB" id="L8GQH9"/>
<evidence type="ECO:0000313" key="13">
    <source>
        <dbReference type="Proteomes" id="UP000011083"/>
    </source>
</evidence>
<keyword evidence="5 11" id="KW-1133">Transmembrane helix</keyword>
<accession>L8GQH9</accession>
<comment type="similarity">
    <text evidence="1">Belongs to the P2X receptor family.</text>
</comment>
<dbReference type="OMA" id="THEHTHP"/>
<evidence type="ECO:0000256" key="4">
    <source>
        <dbReference type="ARBA" id="ARBA00022692"/>
    </source>
</evidence>
<evidence type="ECO:0000256" key="3">
    <source>
        <dbReference type="ARBA" id="ARBA00022554"/>
    </source>
</evidence>
<keyword evidence="4 11" id="KW-0812">Transmembrane</keyword>
<dbReference type="InterPro" id="IPR059116">
    <property type="entry name" value="P2X_receptor"/>
</dbReference>
<evidence type="ECO:0000256" key="1">
    <source>
        <dbReference type="ARBA" id="ARBA00009848"/>
    </source>
</evidence>
<keyword evidence="7 11" id="KW-0472">Membrane</keyword>
<sequence length="353" mass="39427">MVACSWDALLAYSTVKIVRIQDRRVGLVHYAFLLGIVGYIVGFTILFQQRYLLLQRPVGAVRVSLQSPQTRGQVPMAPTALPYCLQAQNETHGFPNRECLYWDENLLSTSGGYSDGRTSMTTSPSPQFVSTRVTQTNQVLPNCSLEKPTCTYVDVNSTEHFVADIGNFTVMVDHSIYAPKVGVLANSRELPGGLLDVDGHTVRDHAEGDSVGVRASSNRSRSLRDDGLVVLVFITYSNTHTYSTGSIRYQYSLRMVENTKFKAVQPIYTKNIENRVIWNRHGIRFIFLQTGELGAFDFATLLLSAVATLVVDVFALHLLKSGRAVYSKYKFLPTPTYHAPPHENENRSVVLRI</sequence>
<dbReference type="Pfam" id="PF00864">
    <property type="entry name" value="P2X_receptor"/>
    <property type="match status" value="1"/>
</dbReference>
<keyword evidence="2" id="KW-0813">Transport</keyword>
<keyword evidence="3" id="KW-0926">Vacuole</keyword>
<dbReference type="STRING" id="1257118.L8GQH9"/>